<evidence type="ECO:0000256" key="3">
    <source>
        <dbReference type="SAM" id="SignalP"/>
    </source>
</evidence>
<evidence type="ECO:0000313" key="5">
    <source>
        <dbReference type="EnsemblProtists" id="Phyra80136"/>
    </source>
</evidence>
<dbReference type="SUPFAM" id="SSF51989">
    <property type="entry name" value="Glycosyl hydrolases family 6, cellulases"/>
    <property type="match status" value="1"/>
</dbReference>
<feature type="compositionally biased region" description="Low complexity" evidence="2">
    <location>
        <begin position="398"/>
        <end position="424"/>
    </location>
</feature>
<protein>
    <recommendedName>
        <fullName evidence="4">Enkurin domain-containing protein</fullName>
    </recommendedName>
</protein>
<evidence type="ECO:0000256" key="1">
    <source>
        <dbReference type="SAM" id="Coils"/>
    </source>
</evidence>
<keyword evidence="1" id="KW-0175">Coiled coil</keyword>
<dbReference type="AlphaFoldDB" id="H3GSW0"/>
<evidence type="ECO:0000259" key="4">
    <source>
        <dbReference type="PROSITE" id="PS51665"/>
    </source>
</evidence>
<dbReference type="EMBL" id="DS566043">
    <property type="status" value="NOT_ANNOTATED_CDS"/>
    <property type="molecule type" value="Genomic_DNA"/>
</dbReference>
<organism evidence="5 6">
    <name type="scientific">Phytophthora ramorum</name>
    <name type="common">Sudden oak death agent</name>
    <dbReference type="NCBI Taxonomy" id="164328"/>
    <lineage>
        <taxon>Eukaryota</taxon>
        <taxon>Sar</taxon>
        <taxon>Stramenopiles</taxon>
        <taxon>Oomycota</taxon>
        <taxon>Peronosporomycetes</taxon>
        <taxon>Peronosporales</taxon>
        <taxon>Peronosporaceae</taxon>
        <taxon>Phytophthora</taxon>
    </lineage>
</organism>
<dbReference type="FunFam" id="3.20.20.40:FF:000003">
    <property type="entry name" value="Glucanase"/>
    <property type="match status" value="1"/>
</dbReference>
<dbReference type="GO" id="GO:0004553">
    <property type="term" value="F:hydrolase activity, hydrolyzing O-glycosyl compounds"/>
    <property type="evidence" value="ECO:0007669"/>
    <property type="project" value="InterPro"/>
</dbReference>
<feature type="chain" id="PRO_5025385130" description="Enkurin domain-containing protein" evidence="3">
    <location>
        <begin position="23"/>
        <end position="766"/>
    </location>
</feature>
<keyword evidence="6" id="KW-1185">Reference proteome</keyword>
<dbReference type="Pfam" id="PF13864">
    <property type="entry name" value="Enkurin"/>
    <property type="match status" value="1"/>
</dbReference>
<feature type="region of interest" description="Disordered" evidence="2">
    <location>
        <begin position="387"/>
        <end position="429"/>
    </location>
</feature>
<feature type="region of interest" description="Disordered" evidence="2">
    <location>
        <begin position="339"/>
        <end position="360"/>
    </location>
</feature>
<feature type="signal peptide" evidence="3">
    <location>
        <begin position="1"/>
        <end position="22"/>
    </location>
</feature>
<dbReference type="PANTHER" id="PTHR34876:SF4">
    <property type="entry name" value="1,4-BETA-D-GLUCAN CELLOBIOHYDROLASE C-RELATED"/>
    <property type="match status" value="1"/>
</dbReference>
<reference evidence="5" key="2">
    <citation type="submission" date="2015-06" db="UniProtKB">
        <authorList>
            <consortium name="EnsemblProtists"/>
        </authorList>
    </citation>
    <scope>IDENTIFICATION</scope>
    <source>
        <strain evidence="5">Pr102</strain>
    </source>
</reference>
<feature type="coiled-coil region" evidence="1">
    <location>
        <begin position="658"/>
        <end position="685"/>
    </location>
</feature>
<feature type="compositionally biased region" description="Low complexity" evidence="2">
    <location>
        <begin position="339"/>
        <end position="349"/>
    </location>
</feature>
<dbReference type="VEuPathDB" id="FungiDB:KRP23_12207"/>
<accession>H3GSW0</accession>
<dbReference type="PANTHER" id="PTHR34876">
    <property type="match status" value="1"/>
</dbReference>
<dbReference type="InterPro" id="IPR036434">
    <property type="entry name" value="Beta_cellobiohydrolase_sf"/>
</dbReference>
<dbReference type="GO" id="GO:0030245">
    <property type="term" value="P:cellulose catabolic process"/>
    <property type="evidence" value="ECO:0007669"/>
    <property type="project" value="InterPro"/>
</dbReference>
<proteinExistence type="predicted"/>
<dbReference type="PROSITE" id="PS51665">
    <property type="entry name" value="ENKURIN"/>
    <property type="match status" value="1"/>
</dbReference>
<dbReference type="HOGENOM" id="CLU_364692_0_0_1"/>
<dbReference type="EnsemblProtists" id="Phyra80136">
    <property type="protein sequence ID" value="Phyra80136"/>
    <property type="gene ID" value="Phyra80136"/>
</dbReference>
<dbReference type="PRINTS" id="PR00733">
    <property type="entry name" value="GLHYDRLASE6"/>
</dbReference>
<dbReference type="InterPro" id="IPR027012">
    <property type="entry name" value="Enkurin_dom"/>
</dbReference>
<dbReference type="VEuPathDB" id="FungiDB:KRP23_12206"/>
<feature type="domain" description="Enkurin" evidence="4">
    <location>
        <begin position="666"/>
        <end position="760"/>
    </location>
</feature>
<evidence type="ECO:0000313" key="6">
    <source>
        <dbReference type="Proteomes" id="UP000005238"/>
    </source>
</evidence>
<name>H3GSW0_PHYRM</name>
<reference evidence="6" key="1">
    <citation type="journal article" date="2006" name="Science">
        <title>Phytophthora genome sequences uncover evolutionary origins and mechanisms of pathogenesis.</title>
        <authorList>
            <person name="Tyler B.M."/>
            <person name="Tripathy S."/>
            <person name="Zhang X."/>
            <person name="Dehal P."/>
            <person name="Jiang R.H."/>
            <person name="Aerts A."/>
            <person name="Arredondo F.D."/>
            <person name="Baxter L."/>
            <person name="Bensasson D."/>
            <person name="Beynon J.L."/>
            <person name="Chapman J."/>
            <person name="Damasceno C.M."/>
            <person name="Dorrance A.E."/>
            <person name="Dou D."/>
            <person name="Dickerman A.W."/>
            <person name="Dubchak I.L."/>
            <person name="Garbelotto M."/>
            <person name="Gijzen M."/>
            <person name="Gordon S.G."/>
            <person name="Govers F."/>
            <person name="Grunwald N.J."/>
            <person name="Huang W."/>
            <person name="Ivors K.L."/>
            <person name="Jones R.W."/>
            <person name="Kamoun S."/>
            <person name="Krampis K."/>
            <person name="Lamour K.H."/>
            <person name="Lee M.K."/>
            <person name="McDonald W.H."/>
            <person name="Medina M."/>
            <person name="Meijer H.J."/>
            <person name="Nordberg E.K."/>
            <person name="Maclean D.J."/>
            <person name="Ospina-Giraldo M.D."/>
            <person name="Morris P.F."/>
            <person name="Phuntumart V."/>
            <person name="Putnam N.H."/>
            <person name="Rash S."/>
            <person name="Rose J.K."/>
            <person name="Sakihama Y."/>
            <person name="Salamov A.A."/>
            <person name="Savidor A."/>
            <person name="Scheuring C.F."/>
            <person name="Smith B.M."/>
            <person name="Sobral B.W."/>
            <person name="Terry A."/>
            <person name="Torto-Alalibo T.A."/>
            <person name="Win J."/>
            <person name="Xu Z."/>
            <person name="Zhang H."/>
            <person name="Grigoriev I.V."/>
            <person name="Rokhsar D.S."/>
            <person name="Boore J.L."/>
        </authorList>
    </citation>
    <scope>NUCLEOTIDE SEQUENCE [LARGE SCALE GENOMIC DNA]</scope>
    <source>
        <strain evidence="6">Pr102</strain>
    </source>
</reference>
<dbReference type="VEuPathDB" id="FungiDB:KRP22_9184"/>
<dbReference type="eggNOG" id="ENOG502RC0H">
    <property type="taxonomic scope" value="Eukaryota"/>
</dbReference>
<dbReference type="STRING" id="164328.H3GSW0"/>
<keyword evidence="3" id="KW-0732">Signal</keyword>
<feature type="region of interest" description="Disordered" evidence="2">
    <location>
        <begin position="553"/>
        <end position="600"/>
    </location>
</feature>
<sequence>MRPVSRYLALLLAALSVSTSSAGSDACQSGLVGSYASAVVAYPNLKDQIELVAKQQVAQWYTDRVSDSAALAKSIVLPKCNAESQDSSPPTIVVYGLPQKDCAHGFSSAGSNADTNAYRAFLQQLVDSVGDRQVVYILEPDAIGLLADEGSCGHAKGYAENLGVAMDILSQNANAEIYLDVGYWTLSTDEQAAAVAKVVNTVDPDCRCKGISLNTSNYRSNAEMAATCERFVKASGKNYKCIVDTSRNMVDPTSTEWCNSNWAGIGELPTTNTGSNYVSRYVWVKPPGESDGQCTGEADQALRGPNAGDFFPDHFVQLWDNGVFVKKLGMAPINAAANTTTNSTAAPTSTPTPTPTPSATKVVTQNIEITSLAALDLADDTFGQVHSGDDWSSSYEDTPSTATPTTMAPTTMAPTTPRPTSASPKDVDVEPPHTMVVVDVTSDEYSIVDSDDADFTSEDEDAGVDSVNRIREHKACDYQLAKTSPTSFEDLSTTMQRDECIYNLIPKVYVEPVKPERYRSKFDPQVQPTGSTFGVRGSTKLEGANLGAAQKVGKPASARGFGRLPAQPDPKSFVRKGERSSSAVVSKKPGKFNYSGPTRAPVVKRDDKPIMGLKSAKNFVTANAVETILAVPGNRARAKNEPPQYMKKEDYGQVPRYLSQVKDEIERENSMIEEFVRQNHNLMEEDSRDRVEPMDESERLALVDALKSKWDHVNAKYQKLCHNVVFDTLGKVRRKETFEKELTQLEKDIQLLEKGHVVVSQNNDRY</sequence>
<dbReference type="VEuPathDB" id="FungiDB:KRP22_9185"/>
<dbReference type="InterPro" id="IPR016288">
    <property type="entry name" value="Beta_cellobiohydrolase"/>
</dbReference>
<dbReference type="Pfam" id="PF01341">
    <property type="entry name" value="Glyco_hydro_6"/>
    <property type="match status" value="1"/>
</dbReference>
<evidence type="ECO:0000256" key="2">
    <source>
        <dbReference type="SAM" id="MobiDB-lite"/>
    </source>
</evidence>
<dbReference type="InParanoid" id="H3GSW0"/>
<dbReference type="Gene3D" id="3.20.20.40">
    <property type="entry name" value="1, 4-beta cellobiohydrolase"/>
    <property type="match status" value="1"/>
</dbReference>
<dbReference type="Proteomes" id="UP000005238">
    <property type="component" value="Unassembled WGS sequence"/>
</dbReference>